<comment type="caution">
    <text evidence="4">The sequence shown here is derived from an EMBL/GenBank/DDBJ whole genome shotgun (WGS) entry which is preliminary data.</text>
</comment>
<dbReference type="GO" id="GO:0016491">
    <property type="term" value="F:oxidoreductase activity"/>
    <property type="evidence" value="ECO:0007669"/>
    <property type="project" value="UniProtKB-KW"/>
</dbReference>
<dbReference type="CDD" id="cd05327">
    <property type="entry name" value="retinol-DH_like_SDR_c_like"/>
    <property type="match status" value="1"/>
</dbReference>
<reference evidence="4" key="1">
    <citation type="journal article" date="2020" name="mSystems">
        <title>Genome- and Community-Level Interaction Insights into Carbon Utilization and Element Cycling Functions of Hydrothermarchaeota in Hydrothermal Sediment.</title>
        <authorList>
            <person name="Zhou Z."/>
            <person name="Liu Y."/>
            <person name="Xu W."/>
            <person name="Pan J."/>
            <person name="Luo Z.H."/>
            <person name="Li M."/>
        </authorList>
    </citation>
    <scope>NUCLEOTIDE SEQUENCE [LARGE SCALE GENOMIC DNA]</scope>
    <source>
        <strain evidence="4">SpSt-479</strain>
    </source>
</reference>
<organism evidence="4">
    <name type="scientific">Ignavibacterium album</name>
    <dbReference type="NCBI Taxonomy" id="591197"/>
    <lineage>
        <taxon>Bacteria</taxon>
        <taxon>Pseudomonadati</taxon>
        <taxon>Ignavibacteriota</taxon>
        <taxon>Ignavibacteria</taxon>
        <taxon>Ignavibacteriales</taxon>
        <taxon>Ignavibacteriaceae</taxon>
        <taxon>Ignavibacterium</taxon>
    </lineage>
</organism>
<dbReference type="EMBL" id="DSUJ01000002">
    <property type="protein sequence ID" value="HFI90015.1"/>
    <property type="molecule type" value="Genomic_DNA"/>
</dbReference>
<dbReference type="PRINTS" id="PR00080">
    <property type="entry name" value="SDRFAMILY"/>
</dbReference>
<dbReference type="PRINTS" id="PR00081">
    <property type="entry name" value="GDHRDH"/>
</dbReference>
<accession>A0A7V2ZHJ4</accession>
<keyword evidence="2" id="KW-0560">Oxidoreductase</keyword>
<dbReference type="SUPFAM" id="SSF51735">
    <property type="entry name" value="NAD(P)-binding Rossmann-fold domains"/>
    <property type="match status" value="1"/>
</dbReference>
<evidence type="ECO:0000313" key="4">
    <source>
        <dbReference type="EMBL" id="HFI90015.1"/>
    </source>
</evidence>
<dbReference type="Gene3D" id="3.40.50.720">
    <property type="entry name" value="NAD(P)-binding Rossmann-like Domain"/>
    <property type="match status" value="1"/>
</dbReference>
<proteinExistence type="inferred from homology"/>
<comment type="similarity">
    <text evidence="1 3">Belongs to the short-chain dehydrogenases/reductases (SDR) family.</text>
</comment>
<dbReference type="InterPro" id="IPR002347">
    <property type="entry name" value="SDR_fam"/>
</dbReference>
<dbReference type="PANTHER" id="PTHR24320">
    <property type="entry name" value="RETINOL DEHYDROGENASE"/>
    <property type="match status" value="1"/>
</dbReference>
<sequence length="289" mass="32473">MSNKICLITGATSGIGKATALQLAKKNFDLILIGRNEQKCKAVTEKIQRLNKQIKVKYYVTDISLLKEVKKTCEEIRKDFNRLDVLINNAGARFLNHQLTKEGIELTLATNHLGHFLLTNELIPLLKNSDDARIINISSAAHGGGKGLIENITDASKYDGRLQYSNSKLANVLFTYALSERLHSDNISVFAVDPGGVATNFARNNGLKFWVKHLAYYILKRELITAREASETIVYLASSPDVRGQSGKYYFDLKEKKSSELSYDKSLQTKLWEMSEELINQKIKDAVNK</sequence>
<dbReference type="PANTHER" id="PTHR24320:SF148">
    <property type="entry name" value="NAD(P)-BINDING ROSSMANN-FOLD SUPERFAMILY PROTEIN"/>
    <property type="match status" value="1"/>
</dbReference>
<evidence type="ECO:0000256" key="1">
    <source>
        <dbReference type="ARBA" id="ARBA00006484"/>
    </source>
</evidence>
<evidence type="ECO:0000256" key="3">
    <source>
        <dbReference type="RuleBase" id="RU000363"/>
    </source>
</evidence>
<dbReference type="AlphaFoldDB" id="A0A7V2ZHJ4"/>
<gene>
    <name evidence="4" type="ORF">ENS31_00635</name>
</gene>
<dbReference type="InterPro" id="IPR036291">
    <property type="entry name" value="NAD(P)-bd_dom_sf"/>
</dbReference>
<name>A0A7V2ZHJ4_9BACT</name>
<evidence type="ECO:0000256" key="2">
    <source>
        <dbReference type="ARBA" id="ARBA00023002"/>
    </source>
</evidence>
<dbReference type="Pfam" id="PF00106">
    <property type="entry name" value="adh_short"/>
    <property type="match status" value="1"/>
</dbReference>
<protein>
    <submittedName>
        <fullName evidence="4">SDR family oxidoreductase</fullName>
    </submittedName>
</protein>